<dbReference type="Proteomes" id="UP000321892">
    <property type="component" value="Chromosome"/>
</dbReference>
<keyword evidence="1" id="KW-0175">Coiled coil</keyword>
<evidence type="ECO:0000256" key="1">
    <source>
        <dbReference type="SAM" id="Coils"/>
    </source>
</evidence>
<dbReference type="AlphaFoldDB" id="A0A510JHA6"/>
<sequence length="523" mass="62006">MKSKKKILIVVGAGGSVEVGYPLMNGLNEVIEFQLKNSNKNLFDLYLVIKNILNNKSDKKIKRLDKVIKELKEKSKKNLEKELEKLKNPILLEEIKDNKKFYNRIEKLKYRNNIYLIDKLKELKNLILRNDDLVKELEKIQRVLTNEDFSFEQSISFLRNYLFQKQEHKLGLYIEEIKNFTNFEEIAFVCLKLSSYLRNNNDTPLMDEIFSIKNSDKLRGYSSDDFQELYKKIAEIVTRRLSSIIATDVLNVEQEEKQRKTNRQNIEKFYKSLCENFEIGIITTNYDPLLNEIFSDFFVGFNKEDGEFLKKEILFRKKWEFLYHVHGSIHNRIINDKIIWDKSIPNDLSKPINENVSYLKEKRDAGEYVIRQSIVIGYDKQQQIMYDPFKTFFSKLVSIVSEAEGVIFIGCGFNDIHLNATFEDFRDKEKKKVIVIDWFENWKDENGTIQTDKLEHDLERYKKFHSCFGLKYMSTKSQEGEVEYHTKNENPDNINYETIIYKLGLVAATKHIDEIIEFLNDKN</sequence>
<proteinExistence type="predicted"/>
<dbReference type="OrthoDB" id="9808492at2"/>
<reference evidence="2 3" key="1">
    <citation type="submission" date="2019-07" db="EMBL/GenBank/DDBJ databases">
        <title>Complete Genome Sequence of Leptotrichia hofstadii Strain JCM16775.</title>
        <authorList>
            <person name="Watanabe S."/>
            <person name="Cui L."/>
        </authorList>
    </citation>
    <scope>NUCLEOTIDE SEQUENCE [LARGE SCALE GENOMIC DNA]</scope>
    <source>
        <strain evidence="2 3">JCM16775</strain>
    </source>
</reference>
<dbReference type="KEGG" id="lhf:JCM16775_1411"/>
<evidence type="ECO:0000313" key="3">
    <source>
        <dbReference type="Proteomes" id="UP000321892"/>
    </source>
</evidence>
<protein>
    <submittedName>
        <fullName evidence="2">Uncharacterized protein</fullName>
    </submittedName>
</protein>
<dbReference type="EMBL" id="AP019823">
    <property type="protein sequence ID" value="BBM38702.1"/>
    <property type="molecule type" value="Genomic_DNA"/>
</dbReference>
<evidence type="ECO:0000313" key="2">
    <source>
        <dbReference type="EMBL" id="BBM38702.1"/>
    </source>
</evidence>
<accession>A0A510JHA6</accession>
<dbReference type="Pfam" id="PF13289">
    <property type="entry name" value="SIR2_2"/>
    <property type="match status" value="1"/>
</dbReference>
<gene>
    <name evidence="2" type="ORF">JCM16775_1411</name>
</gene>
<feature type="coiled-coil region" evidence="1">
    <location>
        <begin position="54"/>
        <end position="89"/>
    </location>
</feature>
<dbReference type="RefSeq" id="WP_026746216.1">
    <property type="nucleotide sequence ID" value="NZ_AP019823.1"/>
</dbReference>
<organism evidence="2 3">
    <name type="scientific">Leptotrichia hofstadii</name>
    <dbReference type="NCBI Taxonomy" id="157688"/>
    <lineage>
        <taxon>Bacteria</taxon>
        <taxon>Fusobacteriati</taxon>
        <taxon>Fusobacteriota</taxon>
        <taxon>Fusobacteriia</taxon>
        <taxon>Fusobacteriales</taxon>
        <taxon>Leptotrichiaceae</taxon>
        <taxon>Leptotrichia</taxon>
    </lineage>
</organism>
<name>A0A510JHA6_9FUSO</name>
<keyword evidence="3" id="KW-1185">Reference proteome</keyword>